<dbReference type="STRING" id="394096.DB31_4306"/>
<organism evidence="2 3">
    <name type="scientific">Hyalangium minutum</name>
    <dbReference type="NCBI Taxonomy" id="394096"/>
    <lineage>
        <taxon>Bacteria</taxon>
        <taxon>Pseudomonadati</taxon>
        <taxon>Myxococcota</taxon>
        <taxon>Myxococcia</taxon>
        <taxon>Myxococcales</taxon>
        <taxon>Cystobacterineae</taxon>
        <taxon>Archangiaceae</taxon>
        <taxon>Hyalangium</taxon>
    </lineage>
</organism>
<dbReference type="EMBL" id="JMCB01000023">
    <property type="protein sequence ID" value="KFE62200.1"/>
    <property type="molecule type" value="Genomic_DNA"/>
</dbReference>
<dbReference type="PATRIC" id="fig|394096.3.peg.8040"/>
<dbReference type="InterPro" id="IPR036249">
    <property type="entry name" value="Thioredoxin-like_sf"/>
</dbReference>
<dbReference type="RefSeq" id="WP_044197942.1">
    <property type="nucleotide sequence ID" value="NZ_JMCB01000023.1"/>
</dbReference>
<evidence type="ECO:0000313" key="3">
    <source>
        <dbReference type="Proteomes" id="UP000028725"/>
    </source>
</evidence>
<keyword evidence="3" id="KW-1185">Reference proteome</keyword>
<reference evidence="2 3" key="1">
    <citation type="submission" date="2014-04" db="EMBL/GenBank/DDBJ databases">
        <title>Genome assembly of Hyalangium minutum DSM 14724.</title>
        <authorList>
            <person name="Sharma G."/>
            <person name="Subramanian S."/>
        </authorList>
    </citation>
    <scope>NUCLEOTIDE SEQUENCE [LARGE SCALE GENOMIC DNA]</scope>
    <source>
        <strain evidence="2 3">DSM 14724</strain>
    </source>
</reference>
<proteinExistence type="predicted"/>
<feature type="region of interest" description="Disordered" evidence="1">
    <location>
        <begin position="107"/>
        <end position="126"/>
    </location>
</feature>
<dbReference type="SUPFAM" id="SSF52833">
    <property type="entry name" value="Thioredoxin-like"/>
    <property type="match status" value="1"/>
</dbReference>
<gene>
    <name evidence="2" type="ORF">DB31_4306</name>
</gene>
<name>A0A085W3D7_9BACT</name>
<dbReference type="OrthoDB" id="9800597at2"/>
<accession>A0A085W3D7</accession>
<evidence type="ECO:0000256" key="1">
    <source>
        <dbReference type="SAM" id="MobiDB-lite"/>
    </source>
</evidence>
<feature type="compositionally biased region" description="Basic and acidic residues" evidence="1">
    <location>
        <begin position="107"/>
        <end position="119"/>
    </location>
</feature>
<evidence type="ECO:0000313" key="2">
    <source>
        <dbReference type="EMBL" id="KFE62200.1"/>
    </source>
</evidence>
<comment type="caution">
    <text evidence="2">The sequence shown here is derived from an EMBL/GenBank/DDBJ whole genome shotgun (WGS) entry which is preliminary data.</text>
</comment>
<dbReference type="AlphaFoldDB" id="A0A085W3D7"/>
<sequence>MAPPFQRHIFVCTNRRPDGHPKGDCATKGSEEIRAAFKTELDKRGIKGTMRANAAGCLDTCAFGPSVVVYPEGVWYGGVKLEDVPVIVEEHLIGGRPVERLLMKFAKKEAKPGEAKPADTKPPGTP</sequence>
<dbReference type="CDD" id="cd02980">
    <property type="entry name" value="TRX_Fd_family"/>
    <property type="match status" value="1"/>
</dbReference>
<dbReference type="Gene3D" id="3.40.30.10">
    <property type="entry name" value="Glutaredoxin"/>
    <property type="match status" value="1"/>
</dbReference>
<dbReference type="Proteomes" id="UP000028725">
    <property type="component" value="Unassembled WGS sequence"/>
</dbReference>
<protein>
    <submittedName>
        <fullName evidence="2">Ferredoxin</fullName>
    </submittedName>
</protein>